<comment type="caution">
    <text evidence="1">The sequence shown here is derived from an EMBL/GenBank/DDBJ whole genome shotgun (WGS) entry which is preliminary data.</text>
</comment>
<name>A0A6L3ZIG9_9FLAO</name>
<proteinExistence type="predicted"/>
<dbReference type="PANTHER" id="PTHR36439">
    <property type="entry name" value="BLL4334 PROTEIN"/>
    <property type="match status" value="1"/>
</dbReference>
<evidence type="ECO:0000313" key="2">
    <source>
        <dbReference type="Proteomes" id="UP000484164"/>
    </source>
</evidence>
<dbReference type="PIRSF" id="PIRSF008502">
    <property type="entry name" value="UCP008502"/>
    <property type="match status" value="1"/>
</dbReference>
<organism evidence="1 2">
    <name type="scientific">Phaeocystidibacter marisrubri</name>
    <dbReference type="NCBI Taxonomy" id="1577780"/>
    <lineage>
        <taxon>Bacteria</taxon>
        <taxon>Pseudomonadati</taxon>
        <taxon>Bacteroidota</taxon>
        <taxon>Flavobacteriia</taxon>
        <taxon>Flavobacteriales</taxon>
        <taxon>Phaeocystidibacteraceae</taxon>
        <taxon>Phaeocystidibacter</taxon>
    </lineage>
</organism>
<dbReference type="AlphaFoldDB" id="A0A6L3ZIG9"/>
<dbReference type="Proteomes" id="UP000484164">
    <property type="component" value="Unassembled WGS sequence"/>
</dbReference>
<sequence length="178" mass="19916">MKTFIHLLRGINVGGHKKIPMAQLRECYESIGLHNVKTYIQSGNAVFQSEDEVLKSDLENAILGSTGFEVPTMLFSPEEWKSVQSDMNTVFVQLPEDHKAYITLLETAPSATEVNRLREKLGLEESLKVVGRAVYLSYPKSLAKPSINNNVLEKILGQRATTRNQNTVNALAKMIEQL</sequence>
<reference evidence="1 2" key="1">
    <citation type="submission" date="2019-10" db="EMBL/GenBank/DDBJ databases">
        <title>Genome sequence of Phaeocystidibacter marisrubri JCM30614 (type strain).</title>
        <authorList>
            <person name="Bowman J.P."/>
        </authorList>
    </citation>
    <scope>NUCLEOTIDE SEQUENCE [LARGE SCALE GENOMIC DNA]</scope>
    <source>
        <strain evidence="1 2">JCM 30614</strain>
    </source>
</reference>
<dbReference type="Gene3D" id="3.30.70.1280">
    <property type="entry name" value="SP0830-like domains"/>
    <property type="match status" value="1"/>
</dbReference>
<dbReference type="EMBL" id="WBVQ01000001">
    <property type="protein sequence ID" value="KAB2817413.1"/>
    <property type="molecule type" value="Genomic_DNA"/>
</dbReference>
<dbReference type="OrthoDB" id="9806494at2"/>
<dbReference type="InterPro" id="IPR012545">
    <property type="entry name" value="DUF1697"/>
</dbReference>
<protein>
    <submittedName>
        <fullName evidence="1">DUF1697 domain-containing protein</fullName>
    </submittedName>
</protein>
<dbReference type="Pfam" id="PF08002">
    <property type="entry name" value="DUF1697"/>
    <property type="match status" value="1"/>
</dbReference>
<accession>A0A6L3ZIG9</accession>
<dbReference type="PANTHER" id="PTHR36439:SF1">
    <property type="entry name" value="DUF1697 DOMAIN-CONTAINING PROTEIN"/>
    <property type="match status" value="1"/>
</dbReference>
<gene>
    <name evidence="1" type="ORF">F8C82_03180</name>
</gene>
<dbReference type="SUPFAM" id="SSF160379">
    <property type="entry name" value="SP0830-like"/>
    <property type="match status" value="1"/>
</dbReference>
<dbReference type="RefSeq" id="WP_151691984.1">
    <property type="nucleotide sequence ID" value="NZ_BMGX01000002.1"/>
</dbReference>
<evidence type="ECO:0000313" key="1">
    <source>
        <dbReference type="EMBL" id="KAB2817413.1"/>
    </source>
</evidence>
<keyword evidence="2" id="KW-1185">Reference proteome</keyword>